<evidence type="ECO:0000259" key="5">
    <source>
        <dbReference type="PROSITE" id="PS51898"/>
    </source>
</evidence>
<proteinExistence type="inferred from homology"/>
<protein>
    <recommendedName>
        <fullName evidence="9">Site-specific integrase</fullName>
    </recommendedName>
</protein>
<dbReference type="Pfam" id="PF00589">
    <property type="entry name" value="Phage_integrase"/>
    <property type="match status" value="1"/>
</dbReference>
<comment type="similarity">
    <text evidence="1">Belongs to the 'phage' integrase family.</text>
</comment>
<dbReference type="PANTHER" id="PTHR30349:SF64">
    <property type="entry name" value="PROPHAGE INTEGRASE INTD-RELATED"/>
    <property type="match status" value="1"/>
</dbReference>
<dbReference type="InterPro" id="IPR050090">
    <property type="entry name" value="Tyrosine_recombinase_XerCD"/>
</dbReference>
<reference evidence="7 8" key="1">
    <citation type="submission" date="2020-08" db="EMBL/GenBank/DDBJ databases">
        <title>Genome Sequencing of Nocardia wallacei strain FMUON74 and assembly.</title>
        <authorList>
            <person name="Toyokawa M."/>
            <person name="Uesaka K."/>
        </authorList>
    </citation>
    <scope>NUCLEOTIDE SEQUENCE [LARGE SCALE GENOMIC DNA]</scope>
    <source>
        <strain evidence="7 8">FMUON74</strain>
    </source>
</reference>
<dbReference type="AlphaFoldDB" id="A0A7G1KUU3"/>
<name>A0A7G1KUU3_9NOCA</name>
<evidence type="ECO:0000313" key="7">
    <source>
        <dbReference type="EMBL" id="BCK58326.1"/>
    </source>
</evidence>
<evidence type="ECO:0000313" key="8">
    <source>
        <dbReference type="Proteomes" id="UP000516173"/>
    </source>
</evidence>
<dbReference type="EMBL" id="AP023396">
    <property type="protein sequence ID" value="BCK58326.1"/>
    <property type="molecule type" value="Genomic_DNA"/>
</dbReference>
<dbReference type="InterPro" id="IPR010998">
    <property type="entry name" value="Integrase_recombinase_N"/>
</dbReference>
<dbReference type="InterPro" id="IPR013762">
    <property type="entry name" value="Integrase-like_cat_sf"/>
</dbReference>
<dbReference type="GO" id="GO:0015074">
    <property type="term" value="P:DNA integration"/>
    <property type="evidence" value="ECO:0007669"/>
    <property type="project" value="InterPro"/>
</dbReference>
<dbReference type="Proteomes" id="UP000516173">
    <property type="component" value="Chromosome"/>
</dbReference>
<feature type="domain" description="Tyr recombinase" evidence="5">
    <location>
        <begin position="189"/>
        <end position="381"/>
    </location>
</feature>
<dbReference type="Gene3D" id="1.10.150.130">
    <property type="match status" value="1"/>
</dbReference>
<dbReference type="GO" id="GO:0006310">
    <property type="term" value="P:DNA recombination"/>
    <property type="evidence" value="ECO:0007669"/>
    <property type="project" value="UniProtKB-KW"/>
</dbReference>
<dbReference type="PROSITE" id="PS51898">
    <property type="entry name" value="TYR_RECOMBINASE"/>
    <property type="match status" value="1"/>
</dbReference>
<keyword evidence="3" id="KW-0233">DNA recombination</keyword>
<dbReference type="InterPro" id="IPR002104">
    <property type="entry name" value="Integrase_catalytic"/>
</dbReference>
<organism evidence="7 8">
    <name type="scientific">Nocardia wallacei</name>
    <dbReference type="NCBI Taxonomy" id="480035"/>
    <lineage>
        <taxon>Bacteria</taxon>
        <taxon>Bacillati</taxon>
        <taxon>Actinomycetota</taxon>
        <taxon>Actinomycetes</taxon>
        <taxon>Mycobacteriales</taxon>
        <taxon>Nocardiaceae</taxon>
        <taxon>Nocardia</taxon>
    </lineage>
</organism>
<evidence type="ECO:0000256" key="2">
    <source>
        <dbReference type="ARBA" id="ARBA00023125"/>
    </source>
</evidence>
<evidence type="ECO:0008006" key="9">
    <source>
        <dbReference type="Google" id="ProtNLM"/>
    </source>
</evidence>
<sequence>MAKGELGWIQRRVRTSKSTGRETITYIARITPPGGEEYSKSFSRKGRVGEPGTAAHWLNQEIESIRRKQWIDPRDRDWTVGEWADEWVASLTGIDEETRRFYKTVVELDIKPSGLGDEPLAVDGRRMGRWMNELAERKWNKVKLMPSTIDGRRIVVSMMFGAAFEEQLIPRNPMKKVKNPAGALVVEPIDPRELPTPEQVWHLHDIAAKVAPLFAEQIIVTAGTGVRPGELLGVQRMNTVGRELQVVRQRKMKSAAVEFGLPKSRKIRRVAFGHEVGQALERHCKLADYKIGEQDVVFRFTGGKDWHRSTWSSHWRRIRAAAGLERMQFYTLRHYYASVLINGGASPKLVMERMGHSSSKYTLERYARLWHDNEEVTRALSDAGLCRDNAGTIRPAE</sequence>
<keyword evidence="8" id="KW-1185">Reference proteome</keyword>
<evidence type="ECO:0000259" key="6">
    <source>
        <dbReference type="PROSITE" id="PS51900"/>
    </source>
</evidence>
<feature type="domain" description="Core-binding (CB)" evidence="6">
    <location>
        <begin position="78"/>
        <end position="164"/>
    </location>
</feature>
<evidence type="ECO:0000256" key="3">
    <source>
        <dbReference type="ARBA" id="ARBA00023172"/>
    </source>
</evidence>
<evidence type="ECO:0000256" key="1">
    <source>
        <dbReference type="ARBA" id="ARBA00008857"/>
    </source>
</evidence>
<dbReference type="PROSITE" id="PS51900">
    <property type="entry name" value="CB"/>
    <property type="match status" value="1"/>
</dbReference>
<keyword evidence="2 4" id="KW-0238">DNA-binding</keyword>
<dbReference type="PANTHER" id="PTHR30349">
    <property type="entry name" value="PHAGE INTEGRASE-RELATED"/>
    <property type="match status" value="1"/>
</dbReference>
<dbReference type="InterPro" id="IPR011010">
    <property type="entry name" value="DNA_brk_join_enz"/>
</dbReference>
<dbReference type="GO" id="GO:0003677">
    <property type="term" value="F:DNA binding"/>
    <property type="evidence" value="ECO:0007669"/>
    <property type="project" value="UniProtKB-UniRule"/>
</dbReference>
<evidence type="ECO:0000256" key="4">
    <source>
        <dbReference type="PROSITE-ProRule" id="PRU01248"/>
    </source>
</evidence>
<gene>
    <name evidence="7" type="ORF">NWFMUON74_60980</name>
</gene>
<dbReference type="SUPFAM" id="SSF56349">
    <property type="entry name" value="DNA breaking-rejoining enzymes"/>
    <property type="match status" value="1"/>
</dbReference>
<dbReference type="Gene3D" id="1.10.443.10">
    <property type="entry name" value="Intergrase catalytic core"/>
    <property type="match status" value="1"/>
</dbReference>
<accession>A0A7G1KUU3</accession>
<dbReference type="GeneID" id="80350514"/>
<dbReference type="InterPro" id="IPR044068">
    <property type="entry name" value="CB"/>
</dbReference>
<dbReference type="KEGG" id="nwl:NWFMUON74_60980"/>
<dbReference type="RefSeq" id="WP_187685087.1">
    <property type="nucleotide sequence ID" value="NZ_AP023396.1"/>
</dbReference>